<feature type="compositionally biased region" description="Basic and acidic residues" evidence="1">
    <location>
        <begin position="164"/>
        <end position="180"/>
    </location>
</feature>
<sequence>MGAAVRGREQAAAGAAPAGRADGGRGRVPDGRAAPGAQPALGLPVRAGHRGGTGRGPAVARAPADAAVAVRARAGPAGVGRAGATPAGVRHRGALPGPATDAGRRVPRDARGHALRPPRHLAGPGLSTGPARLGRPGRGHRAVGGGGGTGRLPGMALPRVCHGRGGDRGDGGRGRREREPGGQGAPGGDRGRAGGVRGRSGARAARQWCSRDRVCCGSGAPPIQSWNARRGPSQRRSWR</sequence>
<feature type="compositionally biased region" description="Gly residues" evidence="1">
    <location>
        <begin position="142"/>
        <end position="151"/>
    </location>
</feature>
<reference evidence="2 3" key="1">
    <citation type="submission" date="2023-07" db="EMBL/GenBank/DDBJ databases">
        <title>Comparative genomics of wheat-associated soil bacteria to identify genetic determinants of phenazine resistance.</title>
        <authorList>
            <person name="Mouncey N."/>
        </authorList>
    </citation>
    <scope>NUCLEOTIDE SEQUENCE [LARGE SCALE GENOMIC DNA]</scope>
    <source>
        <strain evidence="2 3">B3I12</strain>
    </source>
</reference>
<gene>
    <name evidence="2" type="ORF">QF034_002156</name>
</gene>
<evidence type="ECO:0000313" key="2">
    <source>
        <dbReference type="EMBL" id="MDQ0747925.1"/>
    </source>
</evidence>
<evidence type="ECO:0000313" key="3">
    <source>
        <dbReference type="Proteomes" id="UP001232755"/>
    </source>
</evidence>
<feature type="compositionally biased region" description="Basic and acidic residues" evidence="1">
    <location>
        <begin position="102"/>
        <end position="112"/>
    </location>
</feature>
<feature type="compositionally biased region" description="Low complexity" evidence="1">
    <location>
        <begin position="31"/>
        <end position="44"/>
    </location>
</feature>
<feature type="compositionally biased region" description="Gly residues" evidence="1">
    <location>
        <begin position="181"/>
        <end position="198"/>
    </location>
</feature>
<dbReference type="EMBL" id="JAUSYP010000001">
    <property type="protein sequence ID" value="MDQ0747925.1"/>
    <property type="molecule type" value="Genomic_DNA"/>
</dbReference>
<protein>
    <submittedName>
        <fullName evidence="2">Uncharacterized protein</fullName>
    </submittedName>
</protein>
<name>A0ABU0QLS1_9ACTN</name>
<evidence type="ECO:0000256" key="1">
    <source>
        <dbReference type="SAM" id="MobiDB-lite"/>
    </source>
</evidence>
<feature type="region of interest" description="Disordered" evidence="1">
    <location>
        <begin position="1"/>
        <end position="239"/>
    </location>
</feature>
<feature type="compositionally biased region" description="Low complexity" evidence="1">
    <location>
        <begin position="56"/>
        <end position="76"/>
    </location>
</feature>
<keyword evidence="3" id="KW-1185">Reference proteome</keyword>
<comment type="caution">
    <text evidence="2">The sequence shown here is derived from an EMBL/GenBank/DDBJ whole genome shotgun (WGS) entry which is preliminary data.</text>
</comment>
<proteinExistence type="predicted"/>
<feature type="compositionally biased region" description="Low complexity" evidence="1">
    <location>
        <begin position="1"/>
        <end position="20"/>
    </location>
</feature>
<dbReference type="Proteomes" id="UP001232755">
    <property type="component" value="Unassembled WGS sequence"/>
</dbReference>
<organism evidence="2 3">
    <name type="scientific">Streptomyces africanus</name>
    <dbReference type="NCBI Taxonomy" id="231024"/>
    <lineage>
        <taxon>Bacteria</taxon>
        <taxon>Bacillati</taxon>
        <taxon>Actinomycetota</taxon>
        <taxon>Actinomycetes</taxon>
        <taxon>Kitasatosporales</taxon>
        <taxon>Streptomycetaceae</taxon>
        <taxon>Streptomyces</taxon>
    </lineage>
</organism>
<accession>A0ABU0QLS1</accession>